<dbReference type="InterPro" id="IPR001138">
    <property type="entry name" value="Zn2Cys6_DnaBD"/>
</dbReference>
<dbReference type="InterPro" id="IPR036864">
    <property type="entry name" value="Zn2-C6_fun-type_DNA-bd_sf"/>
</dbReference>
<dbReference type="Pfam" id="PF11951">
    <property type="entry name" value="Fungal_trans_2"/>
    <property type="match status" value="1"/>
</dbReference>
<dbReference type="SMART" id="SM00066">
    <property type="entry name" value="GAL4"/>
    <property type="match status" value="1"/>
</dbReference>
<reference evidence="8" key="1">
    <citation type="journal article" date="2017" name="Genome Biol.">
        <title>Comparative genomics reveals high biological diversity and specific adaptations in the industrially and medically important fungal genus Aspergillus.</title>
        <authorList>
            <person name="de Vries R.P."/>
            <person name="Riley R."/>
            <person name="Wiebenga A."/>
            <person name="Aguilar-Osorio G."/>
            <person name="Amillis S."/>
            <person name="Uchima C.A."/>
            <person name="Anderluh G."/>
            <person name="Asadollahi M."/>
            <person name="Askin M."/>
            <person name="Barry K."/>
            <person name="Battaglia E."/>
            <person name="Bayram O."/>
            <person name="Benocci T."/>
            <person name="Braus-Stromeyer S.A."/>
            <person name="Caldana C."/>
            <person name="Canovas D."/>
            <person name="Cerqueira G.C."/>
            <person name="Chen F."/>
            <person name="Chen W."/>
            <person name="Choi C."/>
            <person name="Clum A."/>
            <person name="Dos Santos R.A."/>
            <person name="Damasio A.R."/>
            <person name="Diallinas G."/>
            <person name="Emri T."/>
            <person name="Fekete E."/>
            <person name="Flipphi M."/>
            <person name="Freyberg S."/>
            <person name="Gallo A."/>
            <person name="Gournas C."/>
            <person name="Habgood R."/>
            <person name="Hainaut M."/>
            <person name="Harispe M.L."/>
            <person name="Henrissat B."/>
            <person name="Hilden K.S."/>
            <person name="Hope R."/>
            <person name="Hossain A."/>
            <person name="Karabika E."/>
            <person name="Karaffa L."/>
            <person name="Karanyi Z."/>
            <person name="Krasevec N."/>
            <person name="Kuo A."/>
            <person name="Kusch H."/>
            <person name="LaButti K."/>
            <person name="Lagendijk E.L."/>
            <person name="Lapidus A."/>
            <person name="Levasseur A."/>
            <person name="Lindquist E."/>
            <person name="Lipzen A."/>
            <person name="Logrieco A.F."/>
            <person name="MacCabe A."/>
            <person name="Maekelae M.R."/>
            <person name="Malavazi I."/>
            <person name="Melin P."/>
            <person name="Meyer V."/>
            <person name="Mielnichuk N."/>
            <person name="Miskei M."/>
            <person name="Molnar A.P."/>
            <person name="Mule G."/>
            <person name="Ngan C.Y."/>
            <person name="Orejas M."/>
            <person name="Orosz E."/>
            <person name="Ouedraogo J.P."/>
            <person name="Overkamp K.M."/>
            <person name="Park H.-S."/>
            <person name="Perrone G."/>
            <person name="Piumi F."/>
            <person name="Punt P.J."/>
            <person name="Ram A.F."/>
            <person name="Ramon A."/>
            <person name="Rauscher S."/>
            <person name="Record E."/>
            <person name="Riano-Pachon D.M."/>
            <person name="Robert V."/>
            <person name="Roehrig J."/>
            <person name="Ruller R."/>
            <person name="Salamov A."/>
            <person name="Salih N.S."/>
            <person name="Samson R.A."/>
            <person name="Sandor E."/>
            <person name="Sanguinetti M."/>
            <person name="Schuetze T."/>
            <person name="Sepcic K."/>
            <person name="Shelest E."/>
            <person name="Sherlock G."/>
            <person name="Sophianopoulou V."/>
            <person name="Squina F.M."/>
            <person name="Sun H."/>
            <person name="Susca A."/>
            <person name="Todd R.B."/>
            <person name="Tsang A."/>
            <person name="Unkles S.E."/>
            <person name="van de Wiele N."/>
            <person name="van Rossen-Uffink D."/>
            <person name="Oliveira J.V."/>
            <person name="Vesth T.C."/>
            <person name="Visser J."/>
            <person name="Yu J.-H."/>
            <person name="Zhou M."/>
            <person name="Andersen M.R."/>
            <person name="Archer D.B."/>
            <person name="Baker S.E."/>
            <person name="Benoit I."/>
            <person name="Brakhage A.A."/>
            <person name="Braus G.H."/>
            <person name="Fischer R."/>
            <person name="Frisvad J.C."/>
            <person name="Goldman G.H."/>
            <person name="Houbraken J."/>
            <person name="Oakley B."/>
            <person name="Pocsi I."/>
            <person name="Scazzocchio C."/>
            <person name="Seiboth B."/>
            <person name="vanKuyk P.A."/>
            <person name="Wortman J."/>
            <person name="Dyer P.S."/>
            <person name="Grigoriev I.V."/>
        </authorList>
    </citation>
    <scope>NUCLEOTIDE SEQUENCE [LARGE SCALE GENOMIC DNA]</scope>
    <source>
        <strain evidence="8">CBS 593.65</strain>
    </source>
</reference>
<keyword evidence="2" id="KW-0238">DNA-binding</keyword>
<keyword evidence="4" id="KW-0539">Nucleus</keyword>
<proteinExistence type="predicted"/>
<evidence type="ECO:0000313" key="7">
    <source>
        <dbReference type="EMBL" id="OJJ64799.1"/>
    </source>
</evidence>
<evidence type="ECO:0000256" key="4">
    <source>
        <dbReference type="ARBA" id="ARBA00023242"/>
    </source>
</evidence>
<dbReference type="PANTHER" id="PTHR47657">
    <property type="entry name" value="STEROL REGULATORY ELEMENT-BINDING PROTEIN ECM22"/>
    <property type="match status" value="1"/>
</dbReference>
<feature type="compositionally biased region" description="Basic residues" evidence="5">
    <location>
        <begin position="12"/>
        <end position="21"/>
    </location>
</feature>
<keyword evidence="1" id="KW-0805">Transcription regulation</keyword>
<dbReference type="InterPro" id="IPR052400">
    <property type="entry name" value="Zn2-C6_fungal_TF"/>
</dbReference>
<evidence type="ECO:0000313" key="8">
    <source>
        <dbReference type="Proteomes" id="UP000184356"/>
    </source>
</evidence>
<evidence type="ECO:0000256" key="2">
    <source>
        <dbReference type="ARBA" id="ARBA00023125"/>
    </source>
</evidence>
<dbReference type="PANTHER" id="PTHR47657:SF13">
    <property type="entry name" value="ZN(2)-C6 FUNGAL-TYPE DOMAIN-CONTAINING PROTEIN-RELATED"/>
    <property type="match status" value="1"/>
</dbReference>
<organism evidence="7 8">
    <name type="scientific">Aspergillus sydowii CBS 593.65</name>
    <dbReference type="NCBI Taxonomy" id="1036612"/>
    <lineage>
        <taxon>Eukaryota</taxon>
        <taxon>Fungi</taxon>
        <taxon>Dikarya</taxon>
        <taxon>Ascomycota</taxon>
        <taxon>Pezizomycotina</taxon>
        <taxon>Eurotiomycetes</taxon>
        <taxon>Eurotiomycetidae</taxon>
        <taxon>Eurotiales</taxon>
        <taxon>Aspergillaceae</taxon>
        <taxon>Aspergillus</taxon>
        <taxon>Aspergillus subgen. Nidulantes</taxon>
    </lineage>
</organism>
<evidence type="ECO:0000256" key="5">
    <source>
        <dbReference type="SAM" id="MobiDB-lite"/>
    </source>
</evidence>
<dbReference type="OrthoDB" id="416217at2759"/>
<dbReference type="VEuPathDB" id="FungiDB:ASPSYDRAFT_128091"/>
<name>A0A1L9TZG3_9EURO</name>
<dbReference type="Proteomes" id="UP000184356">
    <property type="component" value="Unassembled WGS sequence"/>
</dbReference>
<evidence type="ECO:0000256" key="1">
    <source>
        <dbReference type="ARBA" id="ARBA00023015"/>
    </source>
</evidence>
<accession>A0A1L9TZG3</accession>
<evidence type="ECO:0000259" key="6">
    <source>
        <dbReference type="PROSITE" id="PS50048"/>
    </source>
</evidence>
<feature type="region of interest" description="Disordered" evidence="5">
    <location>
        <begin position="1"/>
        <end position="21"/>
    </location>
</feature>
<dbReference type="PROSITE" id="PS50048">
    <property type="entry name" value="ZN2_CY6_FUNGAL_2"/>
    <property type="match status" value="1"/>
</dbReference>
<keyword evidence="8" id="KW-1185">Reference proteome</keyword>
<dbReference type="Gene3D" id="4.10.240.10">
    <property type="entry name" value="Zn(2)-C6 fungal-type DNA-binding domain"/>
    <property type="match status" value="1"/>
</dbReference>
<dbReference type="EMBL" id="KV878582">
    <property type="protein sequence ID" value="OJJ64799.1"/>
    <property type="molecule type" value="Genomic_DNA"/>
</dbReference>
<dbReference type="InterPro" id="IPR021858">
    <property type="entry name" value="Fun_TF"/>
</dbReference>
<dbReference type="GeneID" id="63756558"/>
<dbReference type="PROSITE" id="PS00463">
    <property type="entry name" value="ZN2_CY6_FUNGAL_1"/>
    <property type="match status" value="1"/>
</dbReference>
<dbReference type="AlphaFoldDB" id="A0A1L9TZG3"/>
<dbReference type="SUPFAM" id="SSF57701">
    <property type="entry name" value="Zn2/Cys6 DNA-binding domain"/>
    <property type="match status" value="1"/>
</dbReference>
<dbReference type="STRING" id="1036612.A0A1L9TZG3"/>
<dbReference type="GO" id="GO:0003677">
    <property type="term" value="F:DNA binding"/>
    <property type="evidence" value="ECO:0007669"/>
    <property type="project" value="UniProtKB-KW"/>
</dbReference>
<sequence length="426" mass="48621">MDMDSEQINQKIRSRRTHRKSRLGCGNCKKRRVKCDEKKPSCNNCLMHSINCDFQSPPSRSPSAGSTPPQRYQFRQSKYQTLAASPSQDDGNCRSIAVQCDPPSPPTTHLVTTPGEGISLADLHLFHHFTTATSSTITDEAKDPQKVWQIHVPQWGMSFPSILHLLLTLSALHLAYLNPARRGEYTRQADEHFTFGVRSVTAVLALDTLDSQNCQFIYIAAIMICFAYFARGPRDGEYLVFNANGKSEWLVLLHGVRSILAQKQGEIFTGVLKPQLESPDLDIDVSAPGLDEELCRHIQRLQEVREMVDLETEGDRKVYVGVVDDLVECFEGAYRRRRTGCHPTDLMPYTMGWTFRLPATMITKLEEREPIALIILAHWAILLRYIRDCWFMERWDQHIVFGVKACLPEAYHAWIEWPEEIVAYVP</sequence>
<dbReference type="Pfam" id="PF00172">
    <property type="entry name" value="Zn_clus"/>
    <property type="match status" value="1"/>
</dbReference>
<dbReference type="GO" id="GO:0000981">
    <property type="term" value="F:DNA-binding transcription factor activity, RNA polymerase II-specific"/>
    <property type="evidence" value="ECO:0007669"/>
    <property type="project" value="InterPro"/>
</dbReference>
<dbReference type="RefSeq" id="XP_040708605.1">
    <property type="nucleotide sequence ID" value="XM_040840485.1"/>
</dbReference>
<evidence type="ECO:0000256" key="3">
    <source>
        <dbReference type="ARBA" id="ARBA00023163"/>
    </source>
</evidence>
<feature type="compositionally biased region" description="Polar residues" evidence="5">
    <location>
        <begin position="1"/>
        <end position="11"/>
    </location>
</feature>
<dbReference type="GO" id="GO:0008270">
    <property type="term" value="F:zinc ion binding"/>
    <property type="evidence" value="ECO:0007669"/>
    <property type="project" value="InterPro"/>
</dbReference>
<keyword evidence="3" id="KW-0804">Transcription</keyword>
<feature type="domain" description="Zn(2)-C6 fungal-type" evidence="6">
    <location>
        <begin position="24"/>
        <end position="54"/>
    </location>
</feature>
<dbReference type="CDD" id="cd00067">
    <property type="entry name" value="GAL4"/>
    <property type="match status" value="1"/>
</dbReference>
<protein>
    <recommendedName>
        <fullName evidence="6">Zn(2)-C6 fungal-type domain-containing protein</fullName>
    </recommendedName>
</protein>
<gene>
    <name evidence="7" type="ORF">ASPSYDRAFT_128091</name>
</gene>